<dbReference type="Proteomes" id="UP000539642">
    <property type="component" value="Unassembled WGS sequence"/>
</dbReference>
<evidence type="ECO:0000313" key="1">
    <source>
        <dbReference type="EMBL" id="MBB5348382.1"/>
    </source>
</evidence>
<dbReference type="EMBL" id="JACHEO010000011">
    <property type="protein sequence ID" value="MBB5348382.1"/>
    <property type="molecule type" value="Genomic_DNA"/>
</dbReference>
<sequence length="189" mass="21179">MFKNEKYVTVQTAGFITYCDALIARATGGELEAYLFSLIGTPSHIKASSAVLFGGETCRISSQDDLPQNVSFSGAVRTCRTRKIGETVNKIMVSENHFPETCSQVTSSTVVFGPDISLVQERSFLRLDVATSIPLKPQWQGWLWDEILQPEKLYSFGGDELREAYLITWPVDDTLQEQILEGVKQRYLT</sequence>
<evidence type="ECO:0000313" key="2">
    <source>
        <dbReference type="Proteomes" id="UP000539642"/>
    </source>
</evidence>
<gene>
    <name evidence="1" type="ORF">HNQ81_002117</name>
</gene>
<dbReference type="RefSeq" id="WP_183351065.1">
    <property type="nucleotide sequence ID" value="NZ_JACHEO010000011.1"/>
</dbReference>
<keyword evidence="2" id="KW-1185">Reference proteome</keyword>
<dbReference type="AlphaFoldDB" id="A0A840URG9"/>
<accession>A0A840URG9</accession>
<name>A0A840URG9_9BACT</name>
<reference evidence="1 2" key="1">
    <citation type="submission" date="2020-08" db="EMBL/GenBank/DDBJ databases">
        <title>Genomic Encyclopedia of Type Strains, Phase IV (KMG-IV): sequencing the most valuable type-strain genomes for metagenomic binning, comparative biology and taxonomic classification.</title>
        <authorList>
            <person name="Goeker M."/>
        </authorList>
    </citation>
    <scope>NUCLEOTIDE SEQUENCE [LARGE SCALE GENOMIC DNA]</scope>
    <source>
        <strain evidence="1 2">DSM 28570</strain>
    </source>
</reference>
<proteinExistence type="predicted"/>
<protein>
    <submittedName>
        <fullName evidence="1">Uncharacterized protein</fullName>
    </submittedName>
</protein>
<organism evidence="1 2">
    <name type="scientific">Desulfoprunum benzoelyticum</name>
    <dbReference type="NCBI Taxonomy" id="1506996"/>
    <lineage>
        <taxon>Bacteria</taxon>
        <taxon>Pseudomonadati</taxon>
        <taxon>Thermodesulfobacteriota</taxon>
        <taxon>Desulfobulbia</taxon>
        <taxon>Desulfobulbales</taxon>
        <taxon>Desulfobulbaceae</taxon>
        <taxon>Desulfoprunum</taxon>
    </lineage>
</organism>
<comment type="caution">
    <text evidence="1">The sequence shown here is derived from an EMBL/GenBank/DDBJ whole genome shotgun (WGS) entry which is preliminary data.</text>
</comment>